<protein>
    <submittedName>
        <fullName evidence="2">Protein MEMO1</fullName>
    </submittedName>
</protein>
<dbReference type="Pfam" id="PF01875">
    <property type="entry name" value="Memo"/>
    <property type="match status" value="1"/>
</dbReference>
<gene>
    <name evidence="2" type="ORF">GcC1_053029</name>
</gene>
<dbReference type="CDD" id="cd07361">
    <property type="entry name" value="MEMO_like"/>
    <property type="match status" value="1"/>
</dbReference>
<dbReference type="PANTHER" id="PTHR11060:SF0">
    <property type="entry name" value="PROTEIN MEMO1"/>
    <property type="match status" value="1"/>
</dbReference>
<dbReference type="InterPro" id="IPR002737">
    <property type="entry name" value="MEMO1_fam"/>
</dbReference>
<dbReference type="AlphaFoldDB" id="A0A420IVY6"/>
<name>A0A420IVY6_9PEZI</name>
<proteinExistence type="inferred from homology"/>
<comment type="similarity">
    <text evidence="1">Belongs to the MEMO1 family.</text>
</comment>
<dbReference type="Proteomes" id="UP000285405">
    <property type="component" value="Unassembled WGS sequence"/>
</dbReference>
<sequence length="365" mass="40178">MTCTISARISSIHSHSSTMTIRPSTHAGSWYSSDPLTLSTEITDWLSQVANSIKKVTLPVSDARVIIAPHAGYSYSGAAAAFAYAALSLTSNIRRIFLLGPSHVWYLNKCALSTHTHYATPAGTLPIDTLTVAALRATGKFVNMPPEIDEREHSLEMHLPYIFHLVSRTFKSAAQYPALVPILVGNTNAATEVDYGRILAPYLADSTNLFIISSDFCHWGLRFSYTYYLPEGKKENEGHDLQMHDSNPTNPAIHESIAKLDKAVMDTIETGSHSAFLRNLKTTGNTVCGRHPIGIILAALENLEIQSKEDIGESEISDPDIQVDSSQTANKKYKFKFLRYERSSEVVDISDSSVSYASAYATLRE</sequence>
<dbReference type="PANTHER" id="PTHR11060">
    <property type="entry name" value="PROTEIN MEMO1"/>
    <property type="match status" value="1"/>
</dbReference>
<evidence type="ECO:0000256" key="1">
    <source>
        <dbReference type="ARBA" id="ARBA00006315"/>
    </source>
</evidence>
<dbReference type="EMBL" id="MCBR01005364">
    <property type="protein sequence ID" value="RKF78673.1"/>
    <property type="molecule type" value="Genomic_DNA"/>
</dbReference>
<dbReference type="NCBIfam" id="TIGR04336">
    <property type="entry name" value="AmmeMemoSam_B"/>
    <property type="match status" value="1"/>
</dbReference>
<evidence type="ECO:0000313" key="2">
    <source>
        <dbReference type="EMBL" id="RKF78673.1"/>
    </source>
</evidence>
<evidence type="ECO:0000313" key="3">
    <source>
        <dbReference type="Proteomes" id="UP000285405"/>
    </source>
</evidence>
<dbReference type="OrthoDB" id="417112at2759"/>
<comment type="caution">
    <text evidence="2">The sequence shown here is derived from an EMBL/GenBank/DDBJ whole genome shotgun (WGS) entry which is preliminary data.</text>
</comment>
<dbReference type="Gene3D" id="3.40.830.10">
    <property type="entry name" value="LigB-like"/>
    <property type="match status" value="1"/>
</dbReference>
<reference evidence="2 3" key="1">
    <citation type="journal article" date="2018" name="BMC Genomics">
        <title>Comparative genome analyses reveal sequence features reflecting distinct modes of host-adaptation between dicot and monocot powdery mildew.</title>
        <authorList>
            <person name="Wu Y."/>
            <person name="Ma X."/>
            <person name="Pan Z."/>
            <person name="Kale S.D."/>
            <person name="Song Y."/>
            <person name="King H."/>
            <person name="Zhang Q."/>
            <person name="Presley C."/>
            <person name="Deng X."/>
            <person name="Wei C.I."/>
            <person name="Xiao S."/>
        </authorList>
    </citation>
    <scope>NUCLEOTIDE SEQUENCE [LARGE SCALE GENOMIC DNA]</scope>
    <source>
        <strain evidence="2">UCSC1</strain>
    </source>
</reference>
<accession>A0A420IVY6</accession>
<dbReference type="HAMAP" id="MF_00055">
    <property type="entry name" value="MEMO1"/>
    <property type="match status" value="1"/>
</dbReference>
<organism evidence="2 3">
    <name type="scientific">Golovinomyces cichoracearum</name>
    <dbReference type="NCBI Taxonomy" id="62708"/>
    <lineage>
        <taxon>Eukaryota</taxon>
        <taxon>Fungi</taxon>
        <taxon>Dikarya</taxon>
        <taxon>Ascomycota</taxon>
        <taxon>Pezizomycotina</taxon>
        <taxon>Leotiomycetes</taxon>
        <taxon>Erysiphales</taxon>
        <taxon>Erysiphaceae</taxon>
        <taxon>Golovinomyces</taxon>
    </lineage>
</organism>